<gene>
    <name evidence="2" type="ORF">BGZ80_008039</name>
</gene>
<comment type="caution">
    <text evidence="2">The sequence shown here is derived from an EMBL/GenBank/DDBJ whole genome shotgun (WGS) entry which is preliminary data.</text>
</comment>
<feature type="compositionally biased region" description="Polar residues" evidence="1">
    <location>
        <begin position="8"/>
        <end position="30"/>
    </location>
</feature>
<reference evidence="2" key="1">
    <citation type="journal article" date="2020" name="Fungal Divers.">
        <title>Resolving the Mortierellaceae phylogeny through synthesis of multi-gene phylogenetics and phylogenomics.</title>
        <authorList>
            <person name="Vandepol N."/>
            <person name="Liber J."/>
            <person name="Desiro A."/>
            <person name="Na H."/>
            <person name="Kennedy M."/>
            <person name="Barry K."/>
            <person name="Grigoriev I.V."/>
            <person name="Miller A.N."/>
            <person name="O'Donnell K."/>
            <person name="Stajich J.E."/>
            <person name="Bonito G."/>
        </authorList>
    </citation>
    <scope>NUCLEOTIDE SEQUENCE</scope>
    <source>
        <strain evidence="2">NRRL 2769</strain>
    </source>
</reference>
<dbReference type="AlphaFoldDB" id="A0A9P6MZ09"/>
<name>A0A9P6MZ09_9FUNG</name>
<evidence type="ECO:0000313" key="2">
    <source>
        <dbReference type="EMBL" id="KAG0017680.1"/>
    </source>
</evidence>
<evidence type="ECO:0000256" key="1">
    <source>
        <dbReference type="SAM" id="MobiDB-lite"/>
    </source>
</evidence>
<dbReference type="Proteomes" id="UP000703661">
    <property type="component" value="Unassembled WGS sequence"/>
</dbReference>
<organism evidence="2 3">
    <name type="scientific">Entomortierella chlamydospora</name>
    <dbReference type="NCBI Taxonomy" id="101097"/>
    <lineage>
        <taxon>Eukaryota</taxon>
        <taxon>Fungi</taxon>
        <taxon>Fungi incertae sedis</taxon>
        <taxon>Mucoromycota</taxon>
        <taxon>Mortierellomycotina</taxon>
        <taxon>Mortierellomycetes</taxon>
        <taxon>Mortierellales</taxon>
        <taxon>Mortierellaceae</taxon>
        <taxon>Entomortierella</taxon>
    </lineage>
</organism>
<sequence>MPARGFATSPSSPGHSTNPTSSYYYPATQGSTNPLLGNQDNLCILTNGDVVLFSAFDWIDSGNNSKNKTSR</sequence>
<feature type="non-terminal residue" evidence="2">
    <location>
        <position position="71"/>
    </location>
</feature>
<dbReference type="EMBL" id="JAAAID010000424">
    <property type="protein sequence ID" value="KAG0017680.1"/>
    <property type="molecule type" value="Genomic_DNA"/>
</dbReference>
<evidence type="ECO:0000313" key="3">
    <source>
        <dbReference type="Proteomes" id="UP000703661"/>
    </source>
</evidence>
<keyword evidence="3" id="KW-1185">Reference proteome</keyword>
<protein>
    <submittedName>
        <fullName evidence="2">Uncharacterized protein</fullName>
    </submittedName>
</protein>
<feature type="region of interest" description="Disordered" evidence="1">
    <location>
        <begin position="1"/>
        <end position="30"/>
    </location>
</feature>
<proteinExistence type="predicted"/>
<accession>A0A9P6MZ09</accession>